<dbReference type="EMBL" id="CAJNIZ010034732">
    <property type="protein sequence ID" value="CAE7554919.1"/>
    <property type="molecule type" value="Genomic_DNA"/>
</dbReference>
<name>A0A812U2V5_SYMPI</name>
<proteinExistence type="predicted"/>
<dbReference type="OrthoDB" id="10671671at2759"/>
<evidence type="ECO:0000313" key="1">
    <source>
        <dbReference type="EMBL" id="CAE7554919.1"/>
    </source>
</evidence>
<accession>A0A812U2V5</accession>
<reference evidence="1" key="1">
    <citation type="submission" date="2021-02" db="EMBL/GenBank/DDBJ databases">
        <authorList>
            <person name="Dougan E. K."/>
            <person name="Rhodes N."/>
            <person name="Thang M."/>
            <person name="Chan C."/>
        </authorList>
    </citation>
    <scope>NUCLEOTIDE SEQUENCE</scope>
</reference>
<comment type="caution">
    <text evidence="1">The sequence shown here is derived from an EMBL/GenBank/DDBJ whole genome shotgun (WGS) entry which is preliminary data.</text>
</comment>
<protein>
    <submittedName>
        <fullName evidence="1">Uncharacterized protein</fullName>
    </submittedName>
</protein>
<keyword evidence="2" id="KW-1185">Reference proteome</keyword>
<dbReference type="AlphaFoldDB" id="A0A812U2V5"/>
<feature type="non-terminal residue" evidence="1">
    <location>
        <position position="1"/>
    </location>
</feature>
<sequence>ISRVSSRWARRSEPMPLCSASSASNVLPKTGSWSASRMNTPLLTTQLSLGAWPSFSAMRTPRCRKRPREQPSSRRGLGDLACVARGPIVMRHIGPPGATRSLLFVTERLRSRMQALRAPEAEQTPALRAAQHAAIYLRAQGFEVPAWETAAGLAG</sequence>
<organism evidence="1 2">
    <name type="scientific">Symbiodinium pilosum</name>
    <name type="common">Dinoflagellate</name>
    <dbReference type="NCBI Taxonomy" id="2952"/>
    <lineage>
        <taxon>Eukaryota</taxon>
        <taxon>Sar</taxon>
        <taxon>Alveolata</taxon>
        <taxon>Dinophyceae</taxon>
        <taxon>Suessiales</taxon>
        <taxon>Symbiodiniaceae</taxon>
        <taxon>Symbiodinium</taxon>
    </lineage>
</organism>
<evidence type="ECO:0000313" key="2">
    <source>
        <dbReference type="Proteomes" id="UP000649617"/>
    </source>
</evidence>
<dbReference type="Proteomes" id="UP000649617">
    <property type="component" value="Unassembled WGS sequence"/>
</dbReference>
<feature type="non-terminal residue" evidence="1">
    <location>
        <position position="155"/>
    </location>
</feature>
<gene>
    <name evidence="1" type="ORF">SPIL2461_LOCUS14759</name>
</gene>